<dbReference type="Proteomes" id="UP000177481">
    <property type="component" value="Unassembled WGS sequence"/>
</dbReference>
<evidence type="ECO:0008006" key="4">
    <source>
        <dbReference type="Google" id="ProtNLM"/>
    </source>
</evidence>
<dbReference type="AlphaFoldDB" id="A0A1F5EBK8"/>
<feature type="signal peptide" evidence="1">
    <location>
        <begin position="1"/>
        <end position="27"/>
    </location>
</feature>
<organism evidence="2 3">
    <name type="scientific">Candidatus Berkelbacteria bacterium RIFCSPLOWO2_01_FULL_50_28</name>
    <dbReference type="NCBI Taxonomy" id="1797471"/>
    <lineage>
        <taxon>Bacteria</taxon>
        <taxon>Candidatus Berkelbacteria</taxon>
    </lineage>
</organism>
<evidence type="ECO:0000256" key="1">
    <source>
        <dbReference type="SAM" id="SignalP"/>
    </source>
</evidence>
<keyword evidence="1" id="KW-0732">Signal</keyword>
<sequence length="101" mass="9623">MIVKKQATCKAASAAAAAAAAASGTGADVSTSASGSAAAAAAASAVAVCPARTVKVAKVTKTVTELPATGAETALLPGFATAFAFALRKYSLAKHEASLLA</sequence>
<protein>
    <recommendedName>
        <fullName evidence="4">Gram-positive cocci surface proteins LPxTG domain-containing protein</fullName>
    </recommendedName>
</protein>
<evidence type="ECO:0000313" key="2">
    <source>
        <dbReference type="EMBL" id="OGD64802.1"/>
    </source>
</evidence>
<comment type="caution">
    <text evidence="2">The sequence shown here is derived from an EMBL/GenBank/DDBJ whole genome shotgun (WGS) entry which is preliminary data.</text>
</comment>
<dbReference type="STRING" id="1797471.A3A71_02030"/>
<reference evidence="2 3" key="1">
    <citation type="journal article" date="2016" name="Nat. Commun.">
        <title>Thousands of microbial genomes shed light on interconnected biogeochemical processes in an aquifer system.</title>
        <authorList>
            <person name="Anantharaman K."/>
            <person name="Brown C.T."/>
            <person name="Hug L.A."/>
            <person name="Sharon I."/>
            <person name="Castelle C.J."/>
            <person name="Probst A.J."/>
            <person name="Thomas B.C."/>
            <person name="Singh A."/>
            <person name="Wilkins M.J."/>
            <person name="Karaoz U."/>
            <person name="Brodie E.L."/>
            <person name="Williams K.H."/>
            <person name="Hubbard S.S."/>
            <person name="Banfield J.F."/>
        </authorList>
    </citation>
    <scope>NUCLEOTIDE SEQUENCE [LARGE SCALE GENOMIC DNA]</scope>
</reference>
<name>A0A1F5EBK8_9BACT</name>
<feature type="chain" id="PRO_5009518311" description="Gram-positive cocci surface proteins LPxTG domain-containing protein" evidence="1">
    <location>
        <begin position="28"/>
        <end position="101"/>
    </location>
</feature>
<dbReference type="EMBL" id="MEZX01000002">
    <property type="protein sequence ID" value="OGD64802.1"/>
    <property type="molecule type" value="Genomic_DNA"/>
</dbReference>
<evidence type="ECO:0000313" key="3">
    <source>
        <dbReference type="Proteomes" id="UP000177481"/>
    </source>
</evidence>
<gene>
    <name evidence="2" type="ORF">A3A71_02030</name>
</gene>
<proteinExistence type="predicted"/>
<accession>A0A1F5EBK8</accession>